<accession>A0A392SM68</accession>
<proteinExistence type="predicted"/>
<evidence type="ECO:0000313" key="3">
    <source>
        <dbReference type="Proteomes" id="UP000265520"/>
    </source>
</evidence>
<dbReference type="EMBL" id="LXQA010398961">
    <property type="protein sequence ID" value="MCI49284.1"/>
    <property type="molecule type" value="Genomic_DNA"/>
</dbReference>
<reference evidence="2 3" key="1">
    <citation type="journal article" date="2018" name="Front. Plant Sci.">
        <title>Red Clover (Trifolium pratense) and Zigzag Clover (T. medium) - A Picture of Genomic Similarities and Differences.</title>
        <authorList>
            <person name="Dluhosova J."/>
            <person name="Istvanek J."/>
            <person name="Nedelnik J."/>
            <person name="Repkova J."/>
        </authorList>
    </citation>
    <scope>NUCLEOTIDE SEQUENCE [LARGE SCALE GENOMIC DNA]</scope>
    <source>
        <strain evidence="3">cv. 10/8</strain>
        <tissue evidence="2">Leaf</tissue>
    </source>
</reference>
<feature type="non-terminal residue" evidence="2">
    <location>
        <position position="63"/>
    </location>
</feature>
<comment type="caution">
    <text evidence="2">The sequence shown here is derived from an EMBL/GenBank/DDBJ whole genome shotgun (WGS) entry which is preliminary data.</text>
</comment>
<feature type="domain" description="RNase H type-1" evidence="1">
    <location>
        <begin position="2"/>
        <end position="63"/>
    </location>
</feature>
<dbReference type="Proteomes" id="UP000265520">
    <property type="component" value="Unassembled WGS sequence"/>
</dbReference>
<organism evidence="2 3">
    <name type="scientific">Trifolium medium</name>
    <dbReference type="NCBI Taxonomy" id="97028"/>
    <lineage>
        <taxon>Eukaryota</taxon>
        <taxon>Viridiplantae</taxon>
        <taxon>Streptophyta</taxon>
        <taxon>Embryophyta</taxon>
        <taxon>Tracheophyta</taxon>
        <taxon>Spermatophyta</taxon>
        <taxon>Magnoliopsida</taxon>
        <taxon>eudicotyledons</taxon>
        <taxon>Gunneridae</taxon>
        <taxon>Pentapetalae</taxon>
        <taxon>rosids</taxon>
        <taxon>fabids</taxon>
        <taxon>Fabales</taxon>
        <taxon>Fabaceae</taxon>
        <taxon>Papilionoideae</taxon>
        <taxon>50 kb inversion clade</taxon>
        <taxon>NPAAA clade</taxon>
        <taxon>Hologalegina</taxon>
        <taxon>IRL clade</taxon>
        <taxon>Trifolieae</taxon>
        <taxon>Trifolium</taxon>
    </lineage>
</organism>
<name>A0A392SM68_9FABA</name>
<evidence type="ECO:0000259" key="1">
    <source>
        <dbReference type="Pfam" id="PF13456"/>
    </source>
</evidence>
<dbReference type="GO" id="GO:0004523">
    <property type="term" value="F:RNA-DNA hybrid ribonuclease activity"/>
    <property type="evidence" value="ECO:0007669"/>
    <property type="project" value="InterPro"/>
</dbReference>
<keyword evidence="3" id="KW-1185">Reference proteome</keyword>
<sequence>MWDMYLGMDLAWRHGITQINAESDSKVLIDMVTDRVKLNGNTPTLVLRIRHLLALSWQVILSH</sequence>
<dbReference type="GO" id="GO:0003676">
    <property type="term" value="F:nucleic acid binding"/>
    <property type="evidence" value="ECO:0007669"/>
    <property type="project" value="InterPro"/>
</dbReference>
<protein>
    <submittedName>
        <fullName evidence="2">Ribonuclease H</fullName>
    </submittedName>
</protein>
<dbReference type="AlphaFoldDB" id="A0A392SM68"/>
<dbReference type="InterPro" id="IPR002156">
    <property type="entry name" value="RNaseH_domain"/>
</dbReference>
<evidence type="ECO:0000313" key="2">
    <source>
        <dbReference type="EMBL" id="MCI49284.1"/>
    </source>
</evidence>
<dbReference type="Pfam" id="PF13456">
    <property type="entry name" value="RVT_3"/>
    <property type="match status" value="1"/>
</dbReference>